<evidence type="ECO:0000259" key="1">
    <source>
        <dbReference type="Pfam" id="PF22479"/>
    </source>
</evidence>
<sequence>MIIVPLARVPNQTFSITLDSNQYNIGVFTTRSTMAIDITRNNEIVIQGQRLVPDSVVIPYRYLEDGNFFILTENGEYPFY</sequence>
<dbReference type="Pfam" id="PF22479">
    <property type="entry name" value="Pam3_gp18"/>
    <property type="match status" value="1"/>
</dbReference>
<dbReference type="InterPro" id="IPR054252">
    <property type="entry name" value="Pam3_gp18"/>
</dbReference>
<organism evidence="2">
    <name type="scientific">marine sediment metagenome</name>
    <dbReference type="NCBI Taxonomy" id="412755"/>
    <lineage>
        <taxon>unclassified sequences</taxon>
        <taxon>metagenomes</taxon>
        <taxon>ecological metagenomes</taxon>
    </lineage>
</organism>
<protein>
    <recommendedName>
        <fullName evidence="1">Cyanophage baseplate Pam3 plug gp18 domain-containing protein</fullName>
    </recommendedName>
</protein>
<feature type="domain" description="Cyanophage baseplate Pam3 plug gp18" evidence="1">
    <location>
        <begin position="1"/>
        <end position="77"/>
    </location>
</feature>
<feature type="non-terminal residue" evidence="2">
    <location>
        <position position="80"/>
    </location>
</feature>
<accession>X1VTD6</accession>
<name>X1VTD6_9ZZZZ</name>
<gene>
    <name evidence="2" type="ORF">S12H4_58627</name>
</gene>
<dbReference type="EMBL" id="BARW01038127">
    <property type="protein sequence ID" value="GAJ20646.1"/>
    <property type="molecule type" value="Genomic_DNA"/>
</dbReference>
<dbReference type="AlphaFoldDB" id="X1VTD6"/>
<comment type="caution">
    <text evidence="2">The sequence shown here is derived from an EMBL/GenBank/DDBJ whole genome shotgun (WGS) entry which is preliminary data.</text>
</comment>
<proteinExistence type="predicted"/>
<reference evidence="2" key="1">
    <citation type="journal article" date="2014" name="Front. Microbiol.">
        <title>High frequency of phylogenetically diverse reductive dehalogenase-homologous genes in deep subseafloor sedimentary metagenomes.</title>
        <authorList>
            <person name="Kawai M."/>
            <person name="Futagami T."/>
            <person name="Toyoda A."/>
            <person name="Takaki Y."/>
            <person name="Nishi S."/>
            <person name="Hori S."/>
            <person name="Arai W."/>
            <person name="Tsubouchi T."/>
            <person name="Morono Y."/>
            <person name="Uchiyama I."/>
            <person name="Ito T."/>
            <person name="Fujiyama A."/>
            <person name="Inagaki F."/>
            <person name="Takami H."/>
        </authorList>
    </citation>
    <scope>NUCLEOTIDE SEQUENCE</scope>
    <source>
        <strain evidence="2">Expedition CK06-06</strain>
    </source>
</reference>
<evidence type="ECO:0000313" key="2">
    <source>
        <dbReference type="EMBL" id="GAJ20646.1"/>
    </source>
</evidence>